<organism evidence="1">
    <name type="scientific">marine sediment metagenome</name>
    <dbReference type="NCBI Taxonomy" id="412755"/>
    <lineage>
        <taxon>unclassified sequences</taxon>
        <taxon>metagenomes</taxon>
        <taxon>ecological metagenomes</taxon>
    </lineage>
</organism>
<reference evidence="1" key="1">
    <citation type="journal article" date="2015" name="Nature">
        <title>Complex archaea that bridge the gap between prokaryotes and eukaryotes.</title>
        <authorList>
            <person name="Spang A."/>
            <person name="Saw J.H."/>
            <person name="Jorgensen S.L."/>
            <person name="Zaremba-Niedzwiedzka K."/>
            <person name="Martijn J."/>
            <person name="Lind A.E."/>
            <person name="van Eijk R."/>
            <person name="Schleper C."/>
            <person name="Guy L."/>
            <person name="Ettema T.J."/>
        </authorList>
    </citation>
    <scope>NUCLEOTIDE SEQUENCE</scope>
</reference>
<dbReference type="AlphaFoldDB" id="A0A0F9D7R7"/>
<comment type="caution">
    <text evidence="1">The sequence shown here is derived from an EMBL/GenBank/DDBJ whole genome shotgun (WGS) entry which is preliminary data.</text>
</comment>
<feature type="non-terminal residue" evidence="1">
    <location>
        <position position="1"/>
    </location>
</feature>
<name>A0A0F9D7R7_9ZZZZ</name>
<accession>A0A0F9D7R7</accession>
<sequence length="229" mass="26164">QLNDDQVRWHAKWEGRVVVVRTTADAFQAVGFSRGAEMNDVADFLGWLKHFLILVIAMEQKKSKSWMWIRKGVSAMADDTEEFIEALDTAKVRDATRIVERMDHEELLDAREVVEAADEKIGNLITPESEAWWRNARALMRELLAALDEGDAAQEVPEPLSVVDNDGLPTEKAVMRRHIKRARDVVEAARHVVVEMPDGGYRIIVEDFNLRRLEELDEALKRYDEGVKG</sequence>
<gene>
    <name evidence="1" type="ORF">LCGC14_2233430</name>
</gene>
<protein>
    <submittedName>
        <fullName evidence="1">Uncharacterized protein</fullName>
    </submittedName>
</protein>
<dbReference type="EMBL" id="LAZR01030097">
    <property type="protein sequence ID" value="KKL57634.1"/>
    <property type="molecule type" value="Genomic_DNA"/>
</dbReference>
<evidence type="ECO:0000313" key="1">
    <source>
        <dbReference type="EMBL" id="KKL57634.1"/>
    </source>
</evidence>
<proteinExistence type="predicted"/>